<dbReference type="PANTHER" id="PTHR11884">
    <property type="entry name" value="SELECTIN LIGAND RELATED"/>
    <property type="match status" value="1"/>
</dbReference>
<gene>
    <name evidence="3" type="ORF">JDN41_01880</name>
</gene>
<dbReference type="AlphaFoldDB" id="A0A8I1KG25"/>
<proteinExistence type="predicted"/>
<feature type="region of interest" description="Disordered" evidence="1">
    <location>
        <begin position="146"/>
        <end position="180"/>
    </location>
</feature>
<dbReference type="PANTHER" id="PTHR11884:SF1">
    <property type="entry name" value="GOLGI APPARATUS PROTEIN 1"/>
    <property type="match status" value="1"/>
</dbReference>
<organism evidence="3 4">
    <name type="scientific">Rhodomicrobium udaipurense</name>
    <dbReference type="NCBI Taxonomy" id="1202716"/>
    <lineage>
        <taxon>Bacteria</taxon>
        <taxon>Pseudomonadati</taxon>
        <taxon>Pseudomonadota</taxon>
        <taxon>Alphaproteobacteria</taxon>
        <taxon>Hyphomicrobiales</taxon>
        <taxon>Hyphomicrobiaceae</taxon>
        <taxon>Rhodomicrobium</taxon>
    </lineage>
</organism>
<feature type="compositionally biased region" description="Basic and acidic residues" evidence="1">
    <location>
        <begin position="146"/>
        <end position="155"/>
    </location>
</feature>
<sequence length="180" mass="20180">MFNPAKYVFLAGLIAGSSAAAAADLPPEILDSVMQSCRPDYHRLCSDVLPGDGRVGRCLLDNEAQLNPGCLKAIKFAYAIEVCMPDYRRFCNGVRPGGGQIVECLGERIESLNSECRRVVMANLPYSSPRRDYSYYNGYERYSREERFNGERYRDAPPPPPPPYDSDRDDEPDEDGDPIK</sequence>
<evidence type="ECO:0000256" key="2">
    <source>
        <dbReference type="SAM" id="SignalP"/>
    </source>
</evidence>
<comment type="caution">
    <text evidence="3">The sequence shown here is derived from an EMBL/GenBank/DDBJ whole genome shotgun (WGS) entry which is preliminary data.</text>
</comment>
<name>A0A8I1KG25_9HYPH</name>
<feature type="compositionally biased region" description="Acidic residues" evidence="1">
    <location>
        <begin position="167"/>
        <end position="180"/>
    </location>
</feature>
<feature type="chain" id="PRO_5034950376" evidence="2">
    <location>
        <begin position="23"/>
        <end position="180"/>
    </location>
</feature>
<evidence type="ECO:0000313" key="3">
    <source>
        <dbReference type="EMBL" id="MBJ7542305.1"/>
    </source>
</evidence>
<dbReference type="EMBL" id="JAEMUK010000004">
    <property type="protein sequence ID" value="MBJ7542305.1"/>
    <property type="molecule type" value="Genomic_DNA"/>
</dbReference>
<protein>
    <submittedName>
        <fullName evidence="3">Uncharacterized protein</fullName>
    </submittedName>
</protein>
<dbReference type="InterPro" id="IPR039728">
    <property type="entry name" value="GLG1"/>
</dbReference>
<dbReference type="RefSeq" id="WP_052037194.1">
    <property type="nucleotide sequence ID" value="NZ_JAEMUK010000004.1"/>
</dbReference>
<reference evidence="3 4" key="1">
    <citation type="submission" date="2020-12" db="EMBL/GenBank/DDBJ databases">
        <title>Revised draft genomes of Rhodomicrobium vannielii ATCC 17100 and Rhodomicrobium udaipurense JA643.</title>
        <authorList>
            <person name="Conners E.M."/>
            <person name="Davenport E.J."/>
            <person name="Bose A."/>
        </authorList>
    </citation>
    <scope>NUCLEOTIDE SEQUENCE [LARGE SCALE GENOMIC DNA]</scope>
    <source>
        <strain evidence="3 4">JA643</strain>
    </source>
</reference>
<keyword evidence="4" id="KW-1185">Reference proteome</keyword>
<keyword evidence="2" id="KW-0732">Signal</keyword>
<evidence type="ECO:0000313" key="4">
    <source>
        <dbReference type="Proteomes" id="UP000623250"/>
    </source>
</evidence>
<accession>A0A8I1KG25</accession>
<dbReference type="Proteomes" id="UP000623250">
    <property type="component" value="Unassembled WGS sequence"/>
</dbReference>
<evidence type="ECO:0000256" key="1">
    <source>
        <dbReference type="SAM" id="MobiDB-lite"/>
    </source>
</evidence>
<feature type="signal peptide" evidence="2">
    <location>
        <begin position="1"/>
        <end position="22"/>
    </location>
</feature>